<dbReference type="Proteomes" id="UP000219465">
    <property type="component" value="Unassembled WGS sequence"/>
</dbReference>
<dbReference type="Pfam" id="PF01323">
    <property type="entry name" value="DSBA"/>
    <property type="match status" value="1"/>
</dbReference>
<evidence type="ECO:0000313" key="5">
    <source>
        <dbReference type="Proteomes" id="UP000219465"/>
    </source>
</evidence>
<dbReference type="GO" id="GO:0018845">
    <property type="term" value="F:2-hydroxychromene-2-carboxylate isomerase activity"/>
    <property type="evidence" value="ECO:0007669"/>
    <property type="project" value="UniProtKB-UniRule"/>
</dbReference>
<dbReference type="OrthoDB" id="5244108at2"/>
<reference evidence="5" key="1">
    <citation type="submission" date="2017-08" db="EMBL/GenBank/DDBJ databases">
        <authorList>
            <person name="Varghese N."/>
            <person name="Submissions S."/>
        </authorList>
    </citation>
    <scope>NUCLEOTIDE SEQUENCE [LARGE SCALE GENOMIC DNA]</scope>
    <source>
        <strain evidence="5">KCTC 23107</strain>
    </source>
</reference>
<dbReference type="InterPro" id="IPR001853">
    <property type="entry name" value="DSBA-like_thioredoxin_dom"/>
</dbReference>
<dbReference type="GO" id="GO:0004364">
    <property type="term" value="F:glutathione transferase activity"/>
    <property type="evidence" value="ECO:0007669"/>
    <property type="project" value="TreeGrafter"/>
</dbReference>
<sequence length="202" mass="23078">MSTPEFWISIGSTYSYLTVSRLPEIERSTGFEFEWRPFSVREIMVEMDNIPFAKKPVKAAYMWRDIERRAKMYGLKPLLPAPYPLQEFDLANRIAVVAREEGWCRDYIAETYRRWFEEGDAAGGKTNLSATLEHLGKDLTRTLEKANSTQTEAAYKAATQAARDRGIFGAPSFCIDTELFWGDDRLEDALAWLDGSAVIPSR</sequence>
<evidence type="ECO:0000313" key="4">
    <source>
        <dbReference type="EMBL" id="SOE14041.1"/>
    </source>
</evidence>
<dbReference type="EC" id="5.99.1.4" evidence="1"/>
<dbReference type="SUPFAM" id="SSF52833">
    <property type="entry name" value="Thioredoxin-like"/>
    <property type="match status" value="1"/>
</dbReference>
<protein>
    <recommendedName>
        <fullName evidence="1">2-hydroxychromene-2-carboxylate isomerase</fullName>
        <ecNumber evidence="1">5.99.1.4</ecNumber>
    </recommendedName>
</protein>
<dbReference type="GO" id="GO:0006749">
    <property type="term" value="P:glutathione metabolic process"/>
    <property type="evidence" value="ECO:0007669"/>
    <property type="project" value="TreeGrafter"/>
</dbReference>
<dbReference type="AlphaFoldDB" id="A0A286I1W0"/>
<keyword evidence="5" id="KW-1185">Reference proteome</keyword>
<proteinExistence type="inferred from homology"/>
<gene>
    <name evidence="4" type="ORF">SAMN05877838_0966</name>
</gene>
<evidence type="ECO:0000259" key="3">
    <source>
        <dbReference type="Pfam" id="PF01323"/>
    </source>
</evidence>
<dbReference type="InterPro" id="IPR036249">
    <property type="entry name" value="Thioredoxin-like_sf"/>
</dbReference>
<name>A0A286I1W0_9HYPH</name>
<dbReference type="PIRSF" id="PIRSF006386">
    <property type="entry name" value="HCCAis_GSTk"/>
    <property type="match status" value="1"/>
</dbReference>
<dbReference type="RefSeq" id="WP_097105510.1">
    <property type="nucleotide sequence ID" value="NZ_OCPC01000001.1"/>
</dbReference>
<accession>A0A286I1W0</accession>
<organism evidence="4 5">
    <name type="scientific">Hoeflea halophila</name>
    <dbReference type="NCBI Taxonomy" id="714899"/>
    <lineage>
        <taxon>Bacteria</taxon>
        <taxon>Pseudomonadati</taxon>
        <taxon>Pseudomonadota</taxon>
        <taxon>Alphaproteobacteria</taxon>
        <taxon>Hyphomicrobiales</taxon>
        <taxon>Rhizobiaceae</taxon>
        <taxon>Hoeflea</taxon>
    </lineage>
</organism>
<feature type="active site" description="Nucleophile" evidence="2">
    <location>
        <position position="12"/>
    </location>
</feature>
<keyword evidence="1 4" id="KW-0413">Isomerase</keyword>
<comment type="catalytic activity">
    <reaction evidence="1">
        <text>2-hydroxychromene-2-carboxylate = (3E)-4-(2-hydroxyphenyl)-2-oxobut-3-enoate</text>
        <dbReference type="Rhea" id="RHEA:27401"/>
        <dbReference type="ChEBI" id="CHEBI:59350"/>
        <dbReference type="ChEBI" id="CHEBI:59353"/>
        <dbReference type="EC" id="5.99.1.4"/>
    </reaction>
</comment>
<dbReference type="EMBL" id="OCPC01000001">
    <property type="protein sequence ID" value="SOE14041.1"/>
    <property type="molecule type" value="Genomic_DNA"/>
</dbReference>
<dbReference type="InterPro" id="IPR014440">
    <property type="entry name" value="HCCAis_GSTk"/>
</dbReference>
<feature type="domain" description="DSBA-like thioredoxin" evidence="3">
    <location>
        <begin position="5"/>
        <end position="188"/>
    </location>
</feature>
<evidence type="ECO:0000256" key="2">
    <source>
        <dbReference type="PIRSR" id="PIRSR006386-1"/>
    </source>
</evidence>
<dbReference type="PANTHER" id="PTHR42943">
    <property type="entry name" value="GLUTATHIONE S-TRANSFERASE KAPPA"/>
    <property type="match status" value="1"/>
</dbReference>
<comment type="similarity">
    <text evidence="1">Belongs to the GST superfamily. NadH family.</text>
</comment>
<dbReference type="GO" id="GO:0004602">
    <property type="term" value="F:glutathione peroxidase activity"/>
    <property type="evidence" value="ECO:0007669"/>
    <property type="project" value="TreeGrafter"/>
</dbReference>
<dbReference type="PANTHER" id="PTHR42943:SF2">
    <property type="entry name" value="GLUTATHIONE S-TRANSFERASE KAPPA 1"/>
    <property type="match status" value="1"/>
</dbReference>
<dbReference type="Gene3D" id="3.40.30.10">
    <property type="entry name" value="Glutaredoxin"/>
    <property type="match status" value="1"/>
</dbReference>
<evidence type="ECO:0000256" key="1">
    <source>
        <dbReference type="PIRNR" id="PIRNR006386"/>
    </source>
</evidence>
<dbReference type="InterPro" id="IPR051924">
    <property type="entry name" value="GST_Kappa/NadH"/>
</dbReference>